<keyword evidence="2" id="KW-0547">Nucleotide-binding</keyword>
<dbReference type="InterPro" id="IPR006164">
    <property type="entry name" value="DNA_bd_Ku70/Ku80"/>
</dbReference>
<dbReference type="GO" id="GO:0000723">
    <property type="term" value="P:telomere maintenance"/>
    <property type="evidence" value="ECO:0007669"/>
    <property type="project" value="TreeGrafter"/>
</dbReference>
<dbReference type="InterPro" id="IPR016194">
    <property type="entry name" value="SPOC-like_C_dom_sf"/>
</dbReference>
<keyword evidence="9" id="KW-0234">DNA repair</keyword>
<organism evidence="13">
    <name type="scientific">Ditylum brightwellii</name>
    <dbReference type="NCBI Taxonomy" id="49249"/>
    <lineage>
        <taxon>Eukaryota</taxon>
        <taxon>Sar</taxon>
        <taxon>Stramenopiles</taxon>
        <taxon>Ochrophyta</taxon>
        <taxon>Bacillariophyta</taxon>
        <taxon>Mediophyceae</taxon>
        <taxon>Lithodesmiophycidae</taxon>
        <taxon>Lithodesmiales</taxon>
        <taxon>Lithodesmiaceae</taxon>
        <taxon>Ditylum</taxon>
    </lineage>
</organism>
<evidence type="ECO:0000256" key="2">
    <source>
        <dbReference type="ARBA" id="ARBA00022741"/>
    </source>
</evidence>
<reference evidence="13" key="1">
    <citation type="submission" date="2021-01" db="EMBL/GenBank/DDBJ databases">
        <authorList>
            <person name="Corre E."/>
            <person name="Pelletier E."/>
            <person name="Niang G."/>
            <person name="Scheremetjew M."/>
            <person name="Finn R."/>
            <person name="Kale V."/>
            <person name="Holt S."/>
            <person name="Cochrane G."/>
            <person name="Meng A."/>
            <person name="Brown T."/>
            <person name="Cohen L."/>
        </authorList>
    </citation>
    <scope>NUCLEOTIDE SEQUENCE</scope>
    <source>
        <strain evidence="13">GSO104</strain>
    </source>
</reference>
<proteinExistence type="predicted"/>
<dbReference type="AlphaFoldDB" id="A0A6S8YXS6"/>
<dbReference type="SUPFAM" id="SSF100939">
    <property type="entry name" value="SPOC domain-like"/>
    <property type="match status" value="1"/>
</dbReference>
<feature type="compositionally biased region" description="Polar residues" evidence="11">
    <location>
        <begin position="148"/>
        <end position="157"/>
    </location>
</feature>
<dbReference type="GO" id="GO:0004386">
    <property type="term" value="F:helicase activity"/>
    <property type="evidence" value="ECO:0007669"/>
    <property type="project" value="UniProtKB-KW"/>
</dbReference>
<feature type="compositionally biased region" description="Acidic residues" evidence="11">
    <location>
        <begin position="131"/>
        <end position="145"/>
    </location>
</feature>
<dbReference type="SMART" id="SM00559">
    <property type="entry name" value="Ku78"/>
    <property type="match status" value="1"/>
</dbReference>
<dbReference type="PANTHER" id="PTHR12604:SF2">
    <property type="entry name" value="X-RAY REPAIR CROSS-COMPLEMENTING PROTEIN 6"/>
    <property type="match status" value="1"/>
</dbReference>
<comment type="subcellular location">
    <subcellularLocation>
        <location evidence="1">Nucleus</location>
    </subcellularLocation>
</comment>
<evidence type="ECO:0000256" key="9">
    <source>
        <dbReference type="ARBA" id="ARBA00023204"/>
    </source>
</evidence>
<keyword evidence="6" id="KW-0067">ATP-binding</keyword>
<dbReference type="SUPFAM" id="SSF68906">
    <property type="entry name" value="SAP domain"/>
    <property type="match status" value="1"/>
</dbReference>
<evidence type="ECO:0000256" key="5">
    <source>
        <dbReference type="ARBA" id="ARBA00022806"/>
    </source>
</evidence>
<keyword evidence="10" id="KW-0539">Nucleus</keyword>
<evidence type="ECO:0000256" key="1">
    <source>
        <dbReference type="ARBA" id="ARBA00004123"/>
    </source>
</evidence>
<evidence type="ECO:0000256" key="4">
    <source>
        <dbReference type="ARBA" id="ARBA00022801"/>
    </source>
</evidence>
<feature type="region of interest" description="Disordered" evidence="11">
    <location>
        <begin position="126"/>
        <end position="157"/>
    </location>
</feature>
<feature type="region of interest" description="Disordered" evidence="11">
    <location>
        <begin position="783"/>
        <end position="802"/>
    </location>
</feature>
<dbReference type="Gene3D" id="3.40.50.410">
    <property type="entry name" value="von Willebrand factor, type A domain"/>
    <property type="match status" value="1"/>
</dbReference>
<dbReference type="SUPFAM" id="SSF53300">
    <property type="entry name" value="vWA-like"/>
    <property type="match status" value="1"/>
</dbReference>
<dbReference type="GO" id="GO:0042162">
    <property type="term" value="F:telomeric DNA binding"/>
    <property type="evidence" value="ECO:0007669"/>
    <property type="project" value="TreeGrafter"/>
</dbReference>
<name>A0A6S8YXS6_9STRA</name>
<accession>A0A6S8YXS6</accession>
<evidence type="ECO:0000313" key="13">
    <source>
        <dbReference type="EMBL" id="CAE4617838.1"/>
    </source>
</evidence>
<feature type="region of interest" description="Disordered" evidence="11">
    <location>
        <begin position="187"/>
        <end position="213"/>
    </location>
</feature>
<dbReference type="PANTHER" id="PTHR12604">
    <property type="entry name" value="KU AUTOANTIGEN DNA HELICASE"/>
    <property type="match status" value="1"/>
</dbReference>
<dbReference type="GO" id="GO:0003690">
    <property type="term" value="F:double-stranded DNA binding"/>
    <property type="evidence" value="ECO:0007669"/>
    <property type="project" value="TreeGrafter"/>
</dbReference>
<dbReference type="Gene3D" id="2.40.290.10">
    <property type="match status" value="1"/>
</dbReference>
<protein>
    <recommendedName>
        <fullName evidence="12">SAP domain-containing protein</fullName>
    </recommendedName>
</protein>
<keyword evidence="3" id="KW-0227">DNA damage</keyword>
<dbReference type="Pfam" id="PF02735">
    <property type="entry name" value="Ku"/>
    <property type="match status" value="1"/>
</dbReference>
<evidence type="ECO:0000256" key="10">
    <source>
        <dbReference type="ARBA" id="ARBA00023242"/>
    </source>
</evidence>
<dbReference type="GO" id="GO:0005524">
    <property type="term" value="F:ATP binding"/>
    <property type="evidence" value="ECO:0007669"/>
    <property type="project" value="UniProtKB-KW"/>
</dbReference>
<dbReference type="InterPro" id="IPR036465">
    <property type="entry name" value="vWFA_dom_sf"/>
</dbReference>
<gene>
    <name evidence="13" type="ORF">DBRI00130_LOCUS20474</name>
</gene>
<dbReference type="GO" id="GO:0006303">
    <property type="term" value="P:double-strand break repair via nonhomologous end joining"/>
    <property type="evidence" value="ECO:0007669"/>
    <property type="project" value="InterPro"/>
</dbReference>
<dbReference type="Gene3D" id="4.10.970.10">
    <property type="entry name" value="Ku70, bridge and pillars"/>
    <property type="match status" value="1"/>
</dbReference>
<dbReference type="InterPro" id="IPR036361">
    <property type="entry name" value="SAP_dom_sf"/>
</dbReference>
<evidence type="ECO:0000256" key="3">
    <source>
        <dbReference type="ARBA" id="ARBA00022763"/>
    </source>
</evidence>
<keyword evidence="5" id="KW-0347">Helicase</keyword>
<dbReference type="InterPro" id="IPR027388">
    <property type="entry name" value="Ku70_bridge/pillars_dom_sf"/>
</dbReference>
<evidence type="ECO:0000256" key="7">
    <source>
        <dbReference type="ARBA" id="ARBA00023125"/>
    </source>
</evidence>
<feature type="domain" description="SAP" evidence="12">
    <location>
        <begin position="738"/>
        <end position="772"/>
    </location>
</feature>
<dbReference type="InterPro" id="IPR003034">
    <property type="entry name" value="SAP_dom"/>
</dbReference>
<evidence type="ECO:0000259" key="12">
    <source>
        <dbReference type="PROSITE" id="PS50800"/>
    </source>
</evidence>
<dbReference type="GO" id="GO:0016787">
    <property type="term" value="F:hydrolase activity"/>
    <property type="evidence" value="ECO:0007669"/>
    <property type="project" value="UniProtKB-KW"/>
</dbReference>
<dbReference type="EMBL" id="HBNS01025963">
    <property type="protein sequence ID" value="CAE4617838.1"/>
    <property type="molecule type" value="Transcribed_RNA"/>
</dbReference>
<evidence type="ECO:0000256" key="6">
    <source>
        <dbReference type="ARBA" id="ARBA00022840"/>
    </source>
</evidence>
<keyword evidence="7" id="KW-0238">DNA-binding</keyword>
<dbReference type="Pfam" id="PF02037">
    <property type="entry name" value="SAP"/>
    <property type="match status" value="1"/>
</dbReference>
<keyword evidence="4" id="KW-0378">Hydrolase</keyword>
<dbReference type="GO" id="GO:0043564">
    <property type="term" value="C:Ku70:Ku80 complex"/>
    <property type="evidence" value="ECO:0007669"/>
    <property type="project" value="TreeGrafter"/>
</dbReference>
<evidence type="ECO:0000256" key="11">
    <source>
        <dbReference type="SAM" id="MobiDB-lite"/>
    </source>
</evidence>
<feature type="compositionally biased region" description="Acidic residues" evidence="11">
    <location>
        <begin position="18"/>
        <end position="30"/>
    </location>
</feature>
<dbReference type="PROSITE" id="PS50800">
    <property type="entry name" value="SAP"/>
    <property type="match status" value="1"/>
</dbReference>
<evidence type="ECO:0000256" key="8">
    <source>
        <dbReference type="ARBA" id="ARBA00023172"/>
    </source>
</evidence>
<feature type="compositionally biased region" description="Basic and acidic residues" evidence="11">
    <location>
        <begin position="792"/>
        <end position="802"/>
    </location>
</feature>
<feature type="region of interest" description="Disordered" evidence="11">
    <location>
        <begin position="1"/>
        <end position="30"/>
    </location>
</feature>
<keyword evidence="8" id="KW-0233">DNA recombination</keyword>
<dbReference type="Gene3D" id="1.10.1600.10">
    <property type="match status" value="1"/>
</dbReference>
<sequence length="802" mass="90833">MENPWGEEPDWARRNNNDENDDDGDDDDLYTDSFTLGAQHVLVLIDCNPTMFLPTAPYPSSFSMYPSSSEGKDDEEEDNREYMTPIDIALQACEKLFRLRVNYAATSKSGRSRDGVGVLLYGCQHNSHREDEDDDSETDNEEEDQIPTLFSNTRETSLSSTYELVPLSPPGTEQVLNIMDCYCSPSSSDNRGVVKSHPGYSQSNSGRRRNLHDEFTSSSSNYMLCTLRSALHEASKIFANAKCVKKNATSSSKSINLYDSKTIWIFTNNDNPCHSPMYNTTTQKEEERQQLLTIAKDAMENGIDMKIWPLPCRYYCDNDTGIKQGNNPKDVVLSPFDWNLFYDEFNKVVNNSDDHYHDDDESMKRASSRTSNFDLDEMMESIKIHWKKVRKAFSLPLLLPGGRNSNREGNSNKKEGEETGIMLDFFRVVNVRRRPQPVTVHQGTNKMTVKTTQTIALETGEIVTPDRIQTYVEFGGEHIPLSRDEVSMVKQGSNTNDKYASISLIGFQHLCSLPPIHMTMDDKYYIVYPNEDSVNGSKKAFDSLYASMVRKEVFAVGELLTRVTGMCRLVAILPEIEGEENEDAPPSQPGFLVFQLPYEDDVRAVDEENNDDSGNFVADETTIDAAVKLIQKQRMDGIEFGYSFENPALKNFWNYIQSVALGLPLSNNDDSAEEDCDQTIMNVEDIIRCAGKEIEGLKTCLPEEEIGVKTREPAKRKISVVEDDSGIDWVHAYETNTLSDYTSYELKKYLRSVGEKISGRKADLVERVEGCVRDDIKRNEREQLKSLGSSRYKPDVKDEGEV</sequence>
<dbReference type="GO" id="GO:0006310">
    <property type="term" value="P:DNA recombination"/>
    <property type="evidence" value="ECO:0007669"/>
    <property type="project" value="UniProtKB-KW"/>
</dbReference>